<accession>A0A401WUU1</accession>
<organism evidence="3 4">
    <name type="scientific">Acetobacter pasteurianus NBRC 3188</name>
    <dbReference type="NCBI Taxonomy" id="1226663"/>
    <lineage>
        <taxon>Bacteria</taxon>
        <taxon>Pseudomonadati</taxon>
        <taxon>Pseudomonadota</taxon>
        <taxon>Alphaproteobacteria</taxon>
        <taxon>Acetobacterales</taxon>
        <taxon>Acetobacteraceae</taxon>
        <taxon>Acetobacter</taxon>
    </lineage>
</organism>
<sequence length="834" mass="86436">MSGTSSTATTQSGAPISSLPEAQDVAASDAILGVFGGNAKLAKPEDIVNAGLPSDVVKTDDLNAALSGSALSQYVTQAATHAASSETSANQSQTASAAASTSAAQAAQTGVQVATIASSINDTAASAQNAVAGVTADANAAKVLLTAALSGSAPLEYRGYWDAATNSPALASGTGTEGDLYIVSVAGTTNLDGNVAWSVGDGAWFTNGKWVYFARAGWAAVAQEIVALNALGVGDHRLSAGGTGFSICDSNGNVAFEIDFSGNMLAINLTLPDGSILQVAEDQTAPLRLVGSDGTYMDIGLPDTDPVITEAAPDLWLDADYGLTYAASGAVQEWTSKTTSPWSAAFVAGNPVKIANAIGELPAIHFDGVSALSHSLPFTPGTVIAVYRNTTTAGSTRPAIIACDSPTAGTPAYALRGFIPMGVGGGFARAQGYQIGTSLSGGEFAGRVSGALGHWQVLGATYSNDTVTVASGKTHSIPCVKSPAATVLSPGGKSGTIGATYNASGALTDYFTGDLCELLIWQRALSQREYNAVVDALQSKYSLQPVFGRFLYGAFQTTEAGLESGGVEGLVMLSSDNGIEWQHVPTELIFDSAHTMRDPTITYHNGRFLLACTAGSFGNGYQDRFSVYSSTDGRHWDFVTDVVCTVGGVASHQTWAPEWFHDPIDGVLRLVVHLDIGSAASQIYEMHPTDDTLLNWSTPVLISLTGYSNVIDSFPFYYKDRWVLFFKDESARQIQIATASEPTGPYTVLTTGDWAGWGSGVEGPSVMPLGEDAAGNTMFRIYIDAQGAGISYSDAVGAWPDVLTGAWSAPKLLTVPSNPQHGTCIRNPIPNFGA</sequence>
<keyword evidence="1" id="KW-0378">Hydrolase</keyword>
<dbReference type="SUPFAM" id="SSF49899">
    <property type="entry name" value="Concanavalin A-like lectins/glucanases"/>
    <property type="match status" value="1"/>
</dbReference>
<dbReference type="SUPFAM" id="SSF75005">
    <property type="entry name" value="Arabinanase/levansucrase/invertase"/>
    <property type="match status" value="1"/>
</dbReference>
<dbReference type="GO" id="GO:0016798">
    <property type="term" value="F:hydrolase activity, acting on glycosyl bonds"/>
    <property type="evidence" value="ECO:0007669"/>
    <property type="project" value="UniProtKB-KW"/>
</dbReference>
<dbReference type="InterPro" id="IPR023296">
    <property type="entry name" value="Glyco_hydro_beta-prop_sf"/>
</dbReference>
<dbReference type="AlphaFoldDB" id="A0A401WUU1"/>
<evidence type="ECO:0000256" key="2">
    <source>
        <dbReference type="ARBA" id="ARBA00023295"/>
    </source>
</evidence>
<comment type="caution">
    <text evidence="3">The sequence shown here is derived from an EMBL/GenBank/DDBJ whole genome shotgun (WGS) entry which is preliminary data.</text>
</comment>
<dbReference type="Gene3D" id="2.115.10.20">
    <property type="entry name" value="Glycosyl hydrolase domain, family 43"/>
    <property type="match status" value="1"/>
</dbReference>
<reference evidence="3 4" key="1">
    <citation type="submission" date="2016-06" db="EMBL/GenBank/DDBJ databases">
        <title>Acetobacter pasteurianus NBRC 3188 whole genome sequencing project.</title>
        <authorList>
            <person name="Matsutani M."/>
            <person name="Shiwa Y."/>
            <person name="Okamoto-Kainuma A."/>
            <person name="Ishikawa M."/>
            <person name="Koizumi Y."/>
            <person name="Yoshikawa H."/>
            <person name="Yakushi T."/>
            <person name="Matsushita K."/>
        </authorList>
    </citation>
    <scope>NUCLEOTIDE SEQUENCE [LARGE SCALE GENOMIC DNA]</scope>
    <source>
        <strain evidence="3 4">NBRC 3188</strain>
    </source>
</reference>
<dbReference type="Proteomes" id="UP000287300">
    <property type="component" value="Unassembled WGS sequence"/>
</dbReference>
<dbReference type="RefSeq" id="WP_124295769.1">
    <property type="nucleotide sequence ID" value="NZ_BDES01000049.1"/>
</dbReference>
<name>A0A401WUU1_ACEPA</name>
<proteinExistence type="predicted"/>
<keyword evidence="2" id="KW-0326">Glycosidase</keyword>
<dbReference type="Gene3D" id="2.60.120.200">
    <property type="match status" value="1"/>
</dbReference>
<protein>
    <submittedName>
        <fullName evidence="3">Uncharacterized protein</fullName>
    </submittedName>
</protein>
<evidence type="ECO:0000256" key="1">
    <source>
        <dbReference type="ARBA" id="ARBA00022801"/>
    </source>
</evidence>
<gene>
    <name evidence="3" type="ORF">NBRC3188_1721</name>
</gene>
<dbReference type="InterPro" id="IPR013320">
    <property type="entry name" value="ConA-like_dom_sf"/>
</dbReference>
<dbReference type="EMBL" id="BDES01000049">
    <property type="protein sequence ID" value="GCD53024.1"/>
    <property type="molecule type" value="Genomic_DNA"/>
</dbReference>
<evidence type="ECO:0000313" key="3">
    <source>
        <dbReference type="EMBL" id="GCD53024.1"/>
    </source>
</evidence>
<evidence type="ECO:0000313" key="4">
    <source>
        <dbReference type="Proteomes" id="UP000287300"/>
    </source>
</evidence>